<dbReference type="Proteomes" id="UP000472268">
    <property type="component" value="Chromosome 11"/>
</dbReference>
<sequence length="229" mass="24692">RTVLGKRVYPLKQWTTQERVNVEPYSDFNHWLRALSIGVLGRGFRGRLQTAQGPSLAPRPPHHFTSGLRPHPCLGGDTFLGLEEERIRVSWLPYSFQLPGFLIDGDYYVIDLLDRTVPALGTLCPFLEACPKAWHQTPRARCPALPAPPASPPSRGGDPRATVPGGPGATSWDGAGARLGVGQAPSRSQCRPAELGFISASPGSWDPPGPSNLNLELGSQRSLADCGQT</sequence>
<evidence type="ECO:0000313" key="2">
    <source>
        <dbReference type="Ensembl" id="ENSSSUP00005035897.1"/>
    </source>
</evidence>
<reference evidence="2" key="2">
    <citation type="submission" date="2025-08" db="UniProtKB">
        <authorList>
            <consortium name="Ensembl"/>
        </authorList>
    </citation>
    <scope>IDENTIFICATION</scope>
</reference>
<accession>A0A673VPS3</accession>
<evidence type="ECO:0000313" key="3">
    <source>
        <dbReference type="Proteomes" id="UP000472268"/>
    </source>
</evidence>
<evidence type="ECO:0000256" key="1">
    <source>
        <dbReference type="SAM" id="MobiDB-lite"/>
    </source>
</evidence>
<organism evidence="2 3">
    <name type="scientific">Suricata suricatta</name>
    <name type="common">Meerkat</name>
    <dbReference type="NCBI Taxonomy" id="37032"/>
    <lineage>
        <taxon>Eukaryota</taxon>
        <taxon>Metazoa</taxon>
        <taxon>Chordata</taxon>
        <taxon>Craniata</taxon>
        <taxon>Vertebrata</taxon>
        <taxon>Euteleostomi</taxon>
        <taxon>Mammalia</taxon>
        <taxon>Eutheria</taxon>
        <taxon>Laurasiatheria</taxon>
        <taxon>Carnivora</taxon>
        <taxon>Feliformia</taxon>
        <taxon>Herpestidae</taxon>
        <taxon>Suricata</taxon>
    </lineage>
</organism>
<keyword evidence="3" id="KW-1185">Reference proteome</keyword>
<dbReference type="AlphaFoldDB" id="A0A673VPS3"/>
<name>A0A673VPS3_SURSU</name>
<dbReference type="Ensembl" id="ENSSSUT00005040880.1">
    <property type="protein sequence ID" value="ENSSSUP00005035897.1"/>
    <property type="gene ID" value="ENSSSUG00005022990.1"/>
</dbReference>
<feature type="compositionally biased region" description="Polar residues" evidence="1">
    <location>
        <begin position="211"/>
        <end position="229"/>
    </location>
</feature>
<protein>
    <submittedName>
        <fullName evidence="2">Uncharacterized protein</fullName>
    </submittedName>
</protein>
<reference evidence="2" key="3">
    <citation type="submission" date="2025-09" db="UniProtKB">
        <authorList>
            <consortium name="Ensembl"/>
        </authorList>
    </citation>
    <scope>IDENTIFICATION</scope>
</reference>
<proteinExistence type="predicted"/>
<reference evidence="2 3" key="1">
    <citation type="submission" date="2019-05" db="EMBL/GenBank/DDBJ databases">
        <title>A Chromosome-scale Meerkat (S. suricatta) Genome Assembly.</title>
        <authorList>
            <person name="Dudchenko O."/>
            <person name="Lieberman Aiden E."/>
            <person name="Tung J."/>
            <person name="Barreiro L.B."/>
            <person name="Clutton-Brock T.H."/>
        </authorList>
    </citation>
    <scope>NUCLEOTIDE SEQUENCE [LARGE SCALE GENOMIC DNA]</scope>
</reference>
<feature type="region of interest" description="Disordered" evidence="1">
    <location>
        <begin position="141"/>
        <end position="229"/>
    </location>
</feature>